<protein>
    <submittedName>
        <fullName evidence="2">7111_t:CDS:1</fullName>
    </submittedName>
</protein>
<dbReference type="EMBL" id="CAJVPI010001022">
    <property type="protein sequence ID" value="CAG8589694.1"/>
    <property type="molecule type" value="Genomic_DNA"/>
</dbReference>
<reference evidence="2" key="1">
    <citation type="submission" date="2021-06" db="EMBL/GenBank/DDBJ databases">
        <authorList>
            <person name="Kallberg Y."/>
            <person name="Tangrot J."/>
            <person name="Rosling A."/>
        </authorList>
    </citation>
    <scope>NUCLEOTIDE SEQUENCE</scope>
    <source>
        <strain evidence="2">BR232B</strain>
    </source>
</reference>
<evidence type="ECO:0000313" key="2">
    <source>
        <dbReference type="EMBL" id="CAG8589694.1"/>
    </source>
</evidence>
<comment type="caution">
    <text evidence="2">The sequence shown here is derived from an EMBL/GenBank/DDBJ whole genome shotgun (WGS) entry which is preliminary data.</text>
</comment>
<keyword evidence="3" id="KW-1185">Reference proteome</keyword>
<feature type="region of interest" description="Disordered" evidence="1">
    <location>
        <begin position="25"/>
        <end position="56"/>
    </location>
</feature>
<organism evidence="2 3">
    <name type="scientific">Paraglomus brasilianum</name>
    <dbReference type="NCBI Taxonomy" id="144538"/>
    <lineage>
        <taxon>Eukaryota</taxon>
        <taxon>Fungi</taxon>
        <taxon>Fungi incertae sedis</taxon>
        <taxon>Mucoromycota</taxon>
        <taxon>Glomeromycotina</taxon>
        <taxon>Glomeromycetes</taxon>
        <taxon>Paraglomerales</taxon>
        <taxon>Paraglomeraceae</taxon>
        <taxon>Paraglomus</taxon>
    </lineage>
</organism>
<dbReference type="Proteomes" id="UP000789739">
    <property type="component" value="Unassembled WGS sequence"/>
</dbReference>
<dbReference type="AlphaFoldDB" id="A0A9N9C3S2"/>
<sequence length="100" mass="11477">MRGKNYANKGVRVLNEARFRSSDEVISKRYPKDQASGNEDASHKRPDRNGLSQTPWIQMSRTFLTCGEVVSRASWDRRANAVDAPSNAEGYHLDWMFTVW</sequence>
<accession>A0A9N9C3S2</accession>
<gene>
    <name evidence="2" type="ORF">PBRASI_LOCUS7059</name>
</gene>
<evidence type="ECO:0000256" key="1">
    <source>
        <dbReference type="SAM" id="MobiDB-lite"/>
    </source>
</evidence>
<dbReference type="OrthoDB" id="10576155at2759"/>
<proteinExistence type="predicted"/>
<name>A0A9N9C3S2_9GLOM</name>
<evidence type="ECO:0000313" key="3">
    <source>
        <dbReference type="Proteomes" id="UP000789739"/>
    </source>
</evidence>